<accession>A0A419SUA5</accession>
<proteinExistence type="predicted"/>
<protein>
    <submittedName>
        <fullName evidence="2">Pilus assembly protein</fullName>
    </submittedName>
</protein>
<organism evidence="2 3">
    <name type="scientific">Thermohalobacter berrensis</name>
    <dbReference type="NCBI Taxonomy" id="99594"/>
    <lineage>
        <taxon>Bacteria</taxon>
        <taxon>Bacillati</taxon>
        <taxon>Bacillota</taxon>
        <taxon>Tissierellia</taxon>
        <taxon>Tissierellales</taxon>
        <taxon>Thermohalobacteraceae</taxon>
        <taxon>Thermohalobacter</taxon>
    </lineage>
</organism>
<evidence type="ECO:0000313" key="2">
    <source>
        <dbReference type="EMBL" id="RKD28853.1"/>
    </source>
</evidence>
<keyword evidence="1" id="KW-0812">Transmembrane</keyword>
<gene>
    <name evidence="2" type="ORF">BET03_06980</name>
</gene>
<keyword evidence="3" id="KW-1185">Reference proteome</keyword>
<feature type="transmembrane region" description="Helical" evidence="1">
    <location>
        <begin position="20"/>
        <end position="38"/>
    </location>
</feature>
<dbReference type="Pfam" id="PF04964">
    <property type="entry name" value="Flp_Fap"/>
    <property type="match status" value="1"/>
</dbReference>
<dbReference type="AlphaFoldDB" id="A0A419SUA5"/>
<evidence type="ECO:0000256" key="1">
    <source>
        <dbReference type="SAM" id="Phobius"/>
    </source>
</evidence>
<name>A0A419SUA5_9FIRM</name>
<reference evidence="2 3" key="1">
    <citation type="submission" date="2016-08" db="EMBL/GenBank/DDBJ databases">
        <title>Novel Firmicutes and Novel Genomes.</title>
        <authorList>
            <person name="Poppleton D.I."/>
            <person name="Gribaldo S."/>
        </authorList>
    </citation>
    <scope>NUCLEOTIDE SEQUENCE [LARGE SCALE GENOMIC DNA]</scope>
    <source>
        <strain evidence="2 3">CTT3</strain>
    </source>
</reference>
<keyword evidence="1" id="KW-0472">Membrane</keyword>
<dbReference type="InterPro" id="IPR007047">
    <property type="entry name" value="Flp_Fap"/>
</dbReference>
<dbReference type="Proteomes" id="UP000284177">
    <property type="component" value="Unassembled WGS sequence"/>
</dbReference>
<comment type="caution">
    <text evidence="2">The sequence shown here is derived from an EMBL/GenBank/DDBJ whole genome shotgun (WGS) entry which is preliminary data.</text>
</comment>
<keyword evidence="1" id="KW-1133">Transmembrane helix</keyword>
<evidence type="ECO:0000313" key="3">
    <source>
        <dbReference type="Proteomes" id="UP000284177"/>
    </source>
</evidence>
<sequence length="63" mass="6513">MINYLKLMVRDERGQGMVEYALIIALIAILLIGGLTALQGGIGDVFTRITNALGGSSGTTSGS</sequence>
<dbReference type="EMBL" id="MCIB01000040">
    <property type="protein sequence ID" value="RKD28853.1"/>
    <property type="molecule type" value="Genomic_DNA"/>
</dbReference>